<protein>
    <submittedName>
        <fullName evidence="2">Unannotated protein</fullName>
    </submittedName>
</protein>
<name>A0A6J5ZWJ8_9ZZZZ</name>
<evidence type="ECO:0000256" key="1">
    <source>
        <dbReference type="SAM" id="MobiDB-lite"/>
    </source>
</evidence>
<feature type="compositionally biased region" description="Basic residues" evidence="1">
    <location>
        <begin position="1"/>
        <end position="10"/>
    </location>
</feature>
<dbReference type="AlphaFoldDB" id="A0A6J5ZWJ8"/>
<dbReference type="EMBL" id="CAESAO010000106">
    <property type="protein sequence ID" value="CAB4345636.1"/>
    <property type="molecule type" value="Genomic_DNA"/>
</dbReference>
<evidence type="ECO:0000313" key="2">
    <source>
        <dbReference type="EMBL" id="CAB4345636.1"/>
    </source>
</evidence>
<dbReference type="SUPFAM" id="SSF52141">
    <property type="entry name" value="Uracil-DNA glycosylase-like"/>
    <property type="match status" value="1"/>
</dbReference>
<sequence length="313" mass="34485">MSVKLNRKQLVKSSSSTPNPPYGVDPNLTFYCPQENLEALEIPVVKRFLRWAEDDYKPEPAKKPKVLLLLPCQKVKPYAISPEHLAINSYLLAAGYAPTERGDWPEELGELAAEPLLSNGPLEGHGLQIDRAVISEPFGFVPYSAMYYWKGKLSPCGQYDDPGLFAHRGLACTWRSDNTAVPQDGKWRWGDNERAAYVEVHNRLAESMATALSRIASNYEAIYAYVAPALTHRSFIVDRAQSTAAGMSNARRVGSQMRPLVGVNDLVPGLVNLVPDATQLGRLRKQMGGRLPAKLLSTDPALKLLTTAIGANR</sequence>
<reference evidence="2" key="1">
    <citation type="submission" date="2020-05" db="EMBL/GenBank/DDBJ databases">
        <authorList>
            <person name="Chiriac C."/>
            <person name="Salcher M."/>
            <person name="Ghai R."/>
            <person name="Kavagutti S V."/>
        </authorList>
    </citation>
    <scope>NUCLEOTIDE SEQUENCE</scope>
</reference>
<accession>A0A6J5ZWJ8</accession>
<dbReference type="Gene3D" id="3.40.50.10630">
    <property type="entry name" value="Uracil-DNA glycosylase-like"/>
    <property type="match status" value="1"/>
</dbReference>
<dbReference type="InterPro" id="IPR036895">
    <property type="entry name" value="Uracil-DNA_glycosylase-like_sf"/>
</dbReference>
<organism evidence="2">
    <name type="scientific">freshwater metagenome</name>
    <dbReference type="NCBI Taxonomy" id="449393"/>
    <lineage>
        <taxon>unclassified sequences</taxon>
        <taxon>metagenomes</taxon>
        <taxon>ecological metagenomes</taxon>
    </lineage>
</organism>
<feature type="region of interest" description="Disordered" evidence="1">
    <location>
        <begin position="1"/>
        <end position="20"/>
    </location>
</feature>
<proteinExistence type="predicted"/>
<gene>
    <name evidence="2" type="ORF">UFOPK3522_01140</name>
</gene>